<dbReference type="CDD" id="cd10511">
    <property type="entry name" value="Zn-ribbon_TFS"/>
    <property type="match status" value="1"/>
</dbReference>
<evidence type="ECO:0000256" key="2">
    <source>
        <dbReference type="ARBA" id="ARBA00022723"/>
    </source>
</evidence>
<dbReference type="PIRSF" id="PIRSF005586">
    <property type="entry name" value="RNApol_RpoM"/>
    <property type="match status" value="1"/>
</dbReference>
<evidence type="ECO:0000256" key="9">
    <source>
        <dbReference type="PIRSR" id="PIRSR005586-2"/>
    </source>
</evidence>
<dbReference type="STRING" id="118062.MCBB_2202"/>
<dbReference type="SMART" id="SM00440">
    <property type="entry name" value="ZnF_C2C2"/>
    <property type="match status" value="1"/>
</dbReference>
<evidence type="ECO:0000256" key="4">
    <source>
        <dbReference type="ARBA" id="ARBA00022833"/>
    </source>
</evidence>
<feature type="binding site" evidence="8">
    <location>
        <position position="7"/>
    </location>
    <ligand>
        <name>Zn(2+)</name>
        <dbReference type="ChEBI" id="CHEBI:29105"/>
        <label>1</label>
    </ligand>
</feature>
<evidence type="ECO:0000256" key="6">
    <source>
        <dbReference type="ARBA" id="ARBA00032962"/>
    </source>
</evidence>
<evidence type="ECO:0000256" key="7">
    <source>
        <dbReference type="PIRNR" id="PIRNR005586"/>
    </source>
</evidence>
<proteinExistence type="inferred from homology"/>
<feature type="binding site" evidence="8">
    <location>
        <position position="69"/>
    </location>
    <ligand>
        <name>Zn(2+)</name>
        <dbReference type="ChEBI" id="CHEBI:29105"/>
        <label>2</label>
    </ligand>
</feature>
<reference evidence="12 13" key="1">
    <citation type="submission" date="2016-08" db="EMBL/GenBank/DDBJ databases">
        <authorList>
            <person name="Seilhamer J.J."/>
        </authorList>
    </citation>
    <scope>NUCLEOTIDE SEQUENCE [LARGE SCALE GENOMIC DNA]</scope>
    <source>
        <strain evidence="12">Buetzberg</strain>
    </source>
</reference>
<evidence type="ECO:0000256" key="1">
    <source>
        <dbReference type="ARBA" id="ARBA00018272"/>
    </source>
</evidence>
<dbReference type="Pfam" id="PF02150">
    <property type="entry name" value="Zn_ribbon_RPB9"/>
    <property type="match status" value="1"/>
</dbReference>
<feature type="binding site" evidence="8">
    <location>
        <position position="23"/>
    </location>
    <ligand>
        <name>Zn(2+)</name>
        <dbReference type="ChEBI" id="CHEBI:29105"/>
        <label>1</label>
    </ligand>
</feature>
<dbReference type="PANTHER" id="PTHR11239">
    <property type="entry name" value="DNA-DIRECTED RNA POLYMERASE"/>
    <property type="match status" value="1"/>
</dbReference>
<dbReference type="InterPro" id="IPR012164">
    <property type="entry name" value="Rpa12/Rpb9/Rpc10/TFS"/>
</dbReference>
<feature type="binding site" evidence="8">
    <location>
        <position position="4"/>
    </location>
    <ligand>
        <name>Zn(2+)</name>
        <dbReference type="ChEBI" id="CHEBI:29105"/>
        <label>1</label>
    </ligand>
</feature>
<sequence length="105" mass="12160">MEFCPKCGTVMFPKGDCFECKNCGYTKEMTKESVSQYEVSEKVDAKESVIVTSDNIQTLPKTKVKCSKCGNNEAYWRLRQTRSADESETRFLRCTKCGHTWREYD</sequence>
<dbReference type="OrthoDB" id="72957at2157"/>
<feature type="zinc finger region" description="C4-type" evidence="9">
    <location>
        <begin position="4"/>
        <end position="23"/>
    </location>
</feature>
<dbReference type="EMBL" id="LT607756">
    <property type="protein sequence ID" value="SCG86741.1"/>
    <property type="molecule type" value="Genomic_DNA"/>
</dbReference>
<evidence type="ECO:0000256" key="10">
    <source>
        <dbReference type="RuleBase" id="RU003474"/>
    </source>
</evidence>
<dbReference type="NCBIfam" id="TIGR01384">
    <property type="entry name" value="TFS_arch"/>
    <property type="match status" value="1"/>
</dbReference>
<keyword evidence="13" id="KW-1185">Reference proteome</keyword>
<dbReference type="GO" id="GO:0006351">
    <property type="term" value="P:DNA-templated transcription"/>
    <property type="evidence" value="ECO:0007669"/>
    <property type="project" value="InterPro"/>
</dbReference>
<feature type="binding site" evidence="8">
    <location>
        <position position="94"/>
    </location>
    <ligand>
        <name>Zn(2+)</name>
        <dbReference type="ChEBI" id="CHEBI:29105"/>
        <label>2</label>
    </ligand>
</feature>
<dbReference type="AlphaFoldDB" id="A0A1D3L532"/>
<dbReference type="SMART" id="SM00661">
    <property type="entry name" value="RPOL9"/>
    <property type="match status" value="1"/>
</dbReference>
<feature type="binding site" evidence="8">
    <location>
        <position position="97"/>
    </location>
    <ligand>
        <name>Zn(2+)</name>
        <dbReference type="ChEBI" id="CHEBI:29105"/>
        <label>2</label>
    </ligand>
</feature>
<keyword evidence="4 8" id="KW-0862">Zinc</keyword>
<dbReference type="Proteomes" id="UP000094707">
    <property type="component" value="Chromosome I"/>
</dbReference>
<keyword evidence="2 8" id="KW-0479">Metal-binding</keyword>
<dbReference type="Gene3D" id="2.20.25.10">
    <property type="match status" value="1"/>
</dbReference>
<dbReference type="Pfam" id="PF01096">
    <property type="entry name" value="Zn_ribbon_TFIIS"/>
    <property type="match status" value="1"/>
</dbReference>
<dbReference type="GeneID" id="30413037"/>
<feature type="domain" description="TFIIS-type" evidence="11">
    <location>
        <begin position="62"/>
        <end position="102"/>
    </location>
</feature>
<dbReference type="RefSeq" id="WP_071907775.1">
    <property type="nucleotide sequence ID" value="NZ_LT607756.1"/>
</dbReference>
<keyword evidence="3 9" id="KW-0863">Zinc-finger</keyword>
<dbReference type="GO" id="GO:0003676">
    <property type="term" value="F:nucleic acid binding"/>
    <property type="evidence" value="ECO:0007669"/>
    <property type="project" value="InterPro"/>
</dbReference>
<dbReference type="PANTHER" id="PTHR11239:SF12">
    <property type="entry name" value="DNA-DIRECTED RNA POLYMERASE III SUBUNIT RPC10"/>
    <property type="match status" value="1"/>
</dbReference>
<evidence type="ECO:0000259" key="11">
    <source>
        <dbReference type="PROSITE" id="PS51133"/>
    </source>
</evidence>
<dbReference type="GO" id="GO:0003899">
    <property type="term" value="F:DNA-directed RNA polymerase activity"/>
    <property type="evidence" value="ECO:0007669"/>
    <property type="project" value="InterPro"/>
</dbReference>
<accession>A0A1D3L532</accession>
<dbReference type="InterPro" id="IPR006288">
    <property type="entry name" value="TFS"/>
</dbReference>
<keyword evidence="7 10" id="KW-0804">Transcription</keyword>
<feature type="binding site" evidence="8">
    <location>
        <position position="66"/>
    </location>
    <ligand>
        <name>Zn(2+)</name>
        <dbReference type="ChEBI" id="CHEBI:29105"/>
        <label>2</label>
    </ligand>
</feature>
<dbReference type="InterPro" id="IPR001222">
    <property type="entry name" value="Znf_TFIIS"/>
</dbReference>
<evidence type="ECO:0000313" key="12">
    <source>
        <dbReference type="EMBL" id="SCG86741.1"/>
    </source>
</evidence>
<protein>
    <recommendedName>
        <fullName evidence="1">Transcription factor S</fullName>
    </recommendedName>
    <alternativeName>
        <fullName evidence="6">Transcription elongation factor IIS/RNA polymerase subunit homolog</fullName>
    </alternativeName>
</protein>
<dbReference type="KEGG" id="mcub:MCBB_2202"/>
<dbReference type="PATRIC" id="fig|129848.4.peg.2248"/>
<dbReference type="GO" id="GO:0006355">
    <property type="term" value="P:regulation of DNA-templated transcription"/>
    <property type="evidence" value="ECO:0007669"/>
    <property type="project" value="InterPro"/>
</dbReference>
<dbReference type="PROSITE" id="PS00466">
    <property type="entry name" value="ZF_TFIIS_1"/>
    <property type="match status" value="1"/>
</dbReference>
<comment type="similarity">
    <text evidence="7 10">Belongs to the archaeal rpoM/eukaryotic RPA12/RPB9/RPC11 RNA polymerase family.</text>
</comment>
<feature type="binding site" evidence="8">
    <location>
        <position position="20"/>
    </location>
    <ligand>
        <name>Zn(2+)</name>
        <dbReference type="ChEBI" id="CHEBI:29105"/>
        <label>1</label>
    </ligand>
</feature>
<gene>
    <name evidence="12" type="primary">tfs</name>
    <name evidence="12" type="ORF">MCBB_2202</name>
</gene>
<dbReference type="SUPFAM" id="SSF57783">
    <property type="entry name" value="Zinc beta-ribbon"/>
    <property type="match status" value="2"/>
</dbReference>
<dbReference type="GO" id="GO:0008270">
    <property type="term" value="F:zinc ion binding"/>
    <property type="evidence" value="ECO:0007669"/>
    <property type="project" value="UniProtKB-KW"/>
</dbReference>
<evidence type="ECO:0000256" key="8">
    <source>
        <dbReference type="PIRSR" id="PIRSR005586-1"/>
    </source>
</evidence>
<dbReference type="PROSITE" id="PS51133">
    <property type="entry name" value="ZF_TFIIS_2"/>
    <property type="match status" value="1"/>
</dbReference>
<evidence type="ECO:0000313" key="13">
    <source>
        <dbReference type="Proteomes" id="UP000094707"/>
    </source>
</evidence>
<organism evidence="12 13">
    <name type="scientific">Methanobacterium congolense</name>
    <dbReference type="NCBI Taxonomy" id="118062"/>
    <lineage>
        <taxon>Archaea</taxon>
        <taxon>Methanobacteriati</taxon>
        <taxon>Methanobacteriota</taxon>
        <taxon>Methanomada group</taxon>
        <taxon>Methanobacteria</taxon>
        <taxon>Methanobacteriales</taxon>
        <taxon>Methanobacteriaceae</taxon>
        <taxon>Methanobacterium</taxon>
    </lineage>
</organism>
<evidence type="ECO:0000256" key="5">
    <source>
        <dbReference type="ARBA" id="ARBA00023015"/>
    </source>
</evidence>
<keyword evidence="5" id="KW-0805">Transcription regulation</keyword>
<name>A0A1D3L532_9EURY</name>
<dbReference type="InterPro" id="IPR001529">
    <property type="entry name" value="Zn_ribbon_RPB9"/>
</dbReference>
<evidence type="ECO:0000256" key="3">
    <source>
        <dbReference type="ARBA" id="ARBA00022771"/>
    </source>
</evidence>